<dbReference type="Proteomes" id="UP000041254">
    <property type="component" value="Unassembled WGS sequence"/>
</dbReference>
<keyword evidence="3" id="KW-1185">Reference proteome</keyword>
<accession>A0A0G4H4V1</accession>
<feature type="compositionally biased region" description="Pro residues" evidence="1">
    <location>
        <begin position="302"/>
        <end position="317"/>
    </location>
</feature>
<sequence length="598" mass="62714">MQHRCKHRQMCAWWRSPANFWRGKAFSANCRGLTTAQEGASLPCCCCGCCDHSAMRTAMMVIFPALVFFRIPSIVSAATLQSDLPAAPAFAPLPLPPPPVVTSLQRSPSTHTHLNANNQPMEEDFRIGIDTFKLPSSRTAPPPSATPPPKKGKGGGEDDWDFKDAVKQIEYQLDPSLRPVVTTPRIDPEVDWRGRVAQIADRLEPKAVTRRPLPTPGPEPTMFPQPEVQLAEKKRQEKTEEEVVDEGLTRALALELEVPEGFGKGLAAGLAPVAALSIGRQLLDQTKAARRGPRTPVEGMGGPPPPAAPAGFPPPTPVGATADTAPAPAPVTALATTTTDEGPGGLVAATTTGGASTGGVVAVKPPGAVAGANNGNGIGMKLMFIVAGLWAVGIASSLYFATDGVNAGAPPPQTPPSAVTEFKPSPMKAPATTQPQQSAPAAPAPGPSIPLLGQLRLPFLSGDSPPPAAALPPERKGPQGVPVVIERLPPVKVDVKAGGPAPAPSIRQVSERLQNLPSLLSSELDAVETELTDGQRQLLMLQSTTDDGQQQQQQQQQDLVSSTITSSRQVDAPIAPHGHLRGDLGEFLDRAVRETKMA</sequence>
<feature type="region of interest" description="Disordered" evidence="1">
    <location>
        <begin position="542"/>
        <end position="584"/>
    </location>
</feature>
<dbReference type="EMBL" id="CDMY01000989">
    <property type="protein sequence ID" value="CEM38583.1"/>
    <property type="molecule type" value="Genomic_DNA"/>
</dbReference>
<organism evidence="2 3">
    <name type="scientific">Vitrella brassicaformis (strain CCMP3155)</name>
    <dbReference type="NCBI Taxonomy" id="1169540"/>
    <lineage>
        <taxon>Eukaryota</taxon>
        <taxon>Sar</taxon>
        <taxon>Alveolata</taxon>
        <taxon>Colpodellida</taxon>
        <taxon>Vitrellaceae</taxon>
        <taxon>Vitrella</taxon>
    </lineage>
</organism>
<feature type="compositionally biased region" description="Polar residues" evidence="1">
    <location>
        <begin position="558"/>
        <end position="569"/>
    </location>
</feature>
<feature type="compositionally biased region" description="Pro residues" evidence="1">
    <location>
        <begin position="140"/>
        <end position="149"/>
    </location>
</feature>
<feature type="region of interest" description="Disordered" evidence="1">
    <location>
        <begin position="410"/>
        <end position="481"/>
    </location>
</feature>
<reference evidence="2 3" key="1">
    <citation type="submission" date="2014-11" db="EMBL/GenBank/DDBJ databases">
        <authorList>
            <person name="Zhu J."/>
            <person name="Qi W."/>
            <person name="Song R."/>
        </authorList>
    </citation>
    <scope>NUCLEOTIDE SEQUENCE [LARGE SCALE GENOMIC DNA]</scope>
</reference>
<dbReference type="AlphaFoldDB" id="A0A0G4H4V1"/>
<proteinExistence type="predicted"/>
<feature type="region of interest" description="Disordered" evidence="1">
    <location>
        <begin position="286"/>
        <end position="324"/>
    </location>
</feature>
<feature type="region of interest" description="Disordered" evidence="1">
    <location>
        <begin position="101"/>
        <end position="160"/>
    </location>
</feature>
<feature type="compositionally biased region" description="Low complexity" evidence="1">
    <location>
        <begin position="429"/>
        <end position="441"/>
    </location>
</feature>
<name>A0A0G4H4V1_VITBC</name>
<protein>
    <submittedName>
        <fullName evidence="2">Uncharacterized protein</fullName>
    </submittedName>
</protein>
<evidence type="ECO:0000256" key="1">
    <source>
        <dbReference type="SAM" id="MobiDB-lite"/>
    </source>
</evidence>
<gene>
    <name evidence="2" type="ORF">Vbra_10578</name>
</gene>
<evidence type="ECO:0000313" key="3">
    <source>
        <dbReference type="Proteomes" id="UP000041254"/>
    </source>
</evidence>
<evidence type="ECO:0000313" key="2">
    <source>
        <dbReference type="EMBL" id="CEM38583.1"/>
    </source>
</evidence>
<feature type="compositionally biased region" description="Polar residues" evidence="1">
    <location>
        <begin position="102"/>
        <end position="120"/>
    </location>
</feature>
<dbReference type="InParanoid" id="A0A0G4H4V1"/>
<dbReference type="VEuPathDB" id="CryptoDB:Vbra_10578"/>